<gene>
    <name evidence="1" type="ORF">O987_18600</name>
</gene>
<dbReference type="HOGENOM" id="CLU_2477997_0_0_4"/>
<dbReference type="KEGG" id="ctes:O987_18600"/>
<evidence type="ECO:0000313" key="1">
    <source>
        <dbReference type="EMBL" id="AIJ47828.1"/>
    </source>
</evidence>
<dbReference type="AlphaFoldDB" id="A0A076PQ13"/>
<dbReference type="Proteomes" id="UP000028782">
    <property type="component" value="Chromosome"/>
</dbReference>
<evidence type="ECO:0000313" key="2">
    <source>
        <dbReference type="Proteomes" id="UP000028782"/>
    </source>
</evidence>
<proteinExistence type="predicted"/>
<accession>A0A076PQ13</accession>
<sequence length="87" mass="9544">MLSLLFDSDRAMRCLARQRMSESNRCDLCKSLPAEAGVDVDGLAAARQGIADGLRTRKMELCNSLAHNLWRHASAAQETEVQAKLVA</sequence>
<protein>
    <submittedName>
        <fullName evidence="1">Uncharacterized protein</fullName>
    </submittedName>
</protein>
<reference evidence="1 2" key="1">
    <citation type="journal article" date="2014" name="Genome Announc.">
        <title>Complete Genome Sequence of Polychlorinated Biphenyl Degrader Comamonas testosteroni TK102 (NBRC 109938).</title>
        <authorList>
            <person name="Fukuda K."/>
            <person name="Hosoyama A."/>
            <person name="Tsuchikane K."/>
            <person name="Ohji S."/>
            <person name="Yamazoe A."/>
            <person name="Fujita N."/>
            <person name="Shintani M."/>
            <person name="Kimbara K."/>
        </authorList>
    </citation>
    <scope>NUCLEOTIDE SEQUENCE [LARGE SCALE GENOMIC DNA]</scope>
    <source>
        <strain evidence="1">TK102</strain>
    </source>
</reference>
<organism evidence="1 2">
    <name type="scientific">Comamonas testosteroni TK102</name>
    <dbReference type="NCBI Taxonomy" id="1392005"/>
    <lineage>
        <taxon>Bacteria</taxon>
        <taxon>Pseudomonadati</taxon>
        <taxon>Pseudomonadota</taxon>
        <taxon>Betaproteobacteria</taxon>
        <taxon>Burkholderiales</taxon>
        <taxon>Comamonadaceae</taxon>
        <taxon>Comamonas</taxon>
    </lineage>
</organism>
<dbReference type="EMBL" id="CP006704">
    <property type="protein sequence ID" value="AIJ47828.1"/>
    <property type="molecule type" value="Genomic_DNA"/>
</dbReference>
<name>A0A076PQ13_COMTE</name>